<feature type="domain" description="Conserved oligomeric complex COG6 N-terminal" evidence="11">
    <location>
        <begin position="49"/>
        <end position="150"/>
    </location>
</feature>
<evidence type="ECO:0000259" key="11">
    <source>
        <dbReference type="Pfam" id="PF06419"/>
    </source>
</evidence>
<evidence type="ECO:0000313" key="13">
    <source>
        <dbReference type="EMBL" id="PRT54993.1"/>
    </source>
</evidence>
<dbReference type="AlphaFoldDB" id="A0A2T0FJ13"/>
<dbReference type="InterPro" id="IPR010490">
    <property type="entry name" value="COG6"/>
</dbReference>
<dbReference type="InterPro" id="IPR048368">
    <property type="entry name" value="COG6_N"/>
</dbReference>
<dbReference type="Pfam" id="PF20653">
    <property type="entry name" value="COG6_C"/>
    <property type="match status" value="1"/>
</dbReference>
<dbReference type="Proteomes" id="UP000238350">
    <property type="component" value="Unassembled WGS sequence"/>
</dbReference>
<comment type="function">
    <text evidence="9">Acts as a component of the peripheral membrane COG complex that is involved in intra-Golgi protein trafficking. COG is located at the cis-Golgi, and regulates tethering of retrograde intra-Golgi vesicles and possibly a number of other membrane trafficking events.</text>
</comment>
<keyword evidence="14" id="KW-1185">Reference proteome</keyword>
<dbReference type="PANTHER" id="PTHR21506:SF0">
    <property type="entry name" value="CONSERVED OLIGOMERIC GOLGI COMPLEX SUBUNIT 6"/>
    <property type="match status" value="1"/>
</dbReference>
<dbReference type="STRING" id="45607.A0A2T0FJ13"/>
<dbReference type="RefSeq" id="XP_024664938.1">
    <property type="nucleotide sequence ID" value="XM_024809170.1"/>
</dbReference>
<evidence type="ECO:0000256" key="3">
    <source>
        <dbReference type="ARBA" id="ARBA00020973"/>
    </source>
</evidence>
<evidence type="ECO:0000256" key="5">
    <source>
        <dbReference type="ARBA" id="ARBA00022927"/>
    </source>
</evidence>
<evidence type="ECO:0000256" key="8">
    <source>
        <dbReference type="ARBA" id="ARBA00031348"/>
    </source>
</evidence>
<dbReference type="SMART" id="SM01087">
    <property type="entry name" value="COG6"/>
    <property type="match status" value="1"/>
</dbReference>
<dbReference type="EMBL" id="NDIQ01000021">
    <property type="protein sequence ID" value="PRT54993.1"/>
    <property type="molecule type" value="Genomic_DNA"/>
</dbReference>
<evidence type="ECO:0000256" key="9">
    <source>
        <dbReference type="ARBA" id="ARBA00043873"/>
    </source>
</evidence>
<evidence type="ECO:0000259" key="12">
    <source>
        <dbReference type="Pfam" id="PF20653"/>
    </source>
</evidence>
<dbReference type="InterPro" id="IPR048369">
    <property type="entry name" value="COG6_C"/>
</dbReference>
<evidence type="ECO:0000256" key="1">
    <source>
        <dbReference type="ARBA" id="ARBA00004395"/>
    </source>
</evidence>
<dbReference type="GO" id="GO:0017119">
    <property type="term" value="C:Golgi transport complex"/>
    <property type="evidence" value="ECO:0007669"/>
    <property type="project" value="UniProtKB-UniRule"/>
</dbReference>
<gene>
    <name evidence="13" type="ORF">B9G98_02613</name>
</gene>
<dbReference type="OrthoDB" id="272987at2759"/>
<dbReference type="GO" id="GO:0015031">
    <property type="term" value="P:protein transport"/>
    <property type="evidence" value="ECO:0007669"/>
    <property type="project" value="UniProtKB-KW"/>
</dbReference>
<organism evidence="13 14">
    <name type="scientific">Wickerhamiella sorbophila</name>
    <dbReference type="NCBI Taxonomy" id="45607"/>
    <lineage>
        <taxon>Eukaryota</taxon>
        <taxon>Fungi</taxon>
        <taxon>Dikarya</taxon>
        <taxon>Ascomycota</taxon>
        <taxon>Saccharomycotina</taxon>
        <taxon>Dipodascomycetes</taxon>
        <taxon>Dipodascales</taxon>
        <taxon>Trichomonascaceae</taxon>
        <taxon>Wickerhamiella</taxon>
    </lineage>
</organism>
<evidence type="ECO:0000256" key="4">
    <source>
        <dbReference type="ARBA" id="ARBA00022448"/>
    </source>
</evidence>
<comment type="subunit">
    <text evidence="10">Component of the conserved oligomeric Golgi complex.</text>
</comment>
<comment type="subcellular location">
    <subcellularLocation>
        <location evidence="1 10">Golgi apparatus membrane</location>
        <topology evidence="1 10">Peripheral membrane protein</topology>
    </subcellularLocation>
</comment>
<evidence type="ECO:0000313" key="14">
    <source>
        <dbReference type="Proteomes" id="UP000238350"/>
    </source>
</evidence>
<dbReference type="GO" id="GO:0000139">
    <property type="term" value="C:Golgi membrane"/>
    <property type="evidence" value="ECO:0007669"/>
    <property type="project" value="UniProtKB-SubCell"/>
</dbReference>
<sequence>MDVVEVNRPSHPEGPLAQTISGVLSISYHDNQLKHAFGILDSMGRSINERSIRSTVETSIIKASKRALDDFEHTYEGLKALGLKVKTLVDKWTKVNAILTNSTNATSSIVSEARRLHHEQTVLQKKLATANAFSETFVVSEREMNVLQNSSLPIDEEFYSALAKVKQMNESCALILADSPSAGEHIMSQTKKCLDHAYDKLKYAVESDLRSLDNAKSSSSVRSQIALLADRPLLLREILSNLADVRRKQLSNDFMNALSNKNMAEKPLDYYMFDPVRYVGAVLAWVHSAIVNEYEYLSTLIDPEVTLTSKLSDTLFADKDSDGILLEVIDTITGVLNQPLRLRIGQLISTQSKVIMVDEIASIIGFYRSMMAKYDQKTLNQGFDQLDLALNAQFDRCLLLELQAAYREKLDQHLQPPEFWVSSLATAKSIVKSYEQSMTYNPAGDETFRTRIGKVLDPFYKQCVKLSESVESPKGHIFTLNCLDILKVSLAGFVCTTWKTEEADEAMRKIVDQLVETEYQTLLDESGLETERFSRFEQFLQSVATETMKRQQLLLSPQIAKEIAARATEKFLDKYKEFASSDGAPYTLNEVRIMLQ</sequence>
<reference evidence="13 14" key="1">
    <citation type="submission" date="2017-04" db="EMBL/GenBank/DDBJ databases">
        <title>Genome sequencing of [Candida] sorbophila.</title>
        <authorList>
            <person name="Ahn J.O."/>
        </authorList>
    </citation>
    <scope>NUCLEOTIDE SEQUENCE [LARGE SCALE GENOMIC DNA]</scope>
    <source>
        <strain evidence="13 14">DS02</strain>
    </source>
</reference>
<feature type="domain" description="Conserved Oligomeric Golgi complex subunit 6 C-terminal" evidence="12">
    <location>
        <begin position="181"/>
        <end position="529"/>
    </location>
</feature>
<protein>
    <recommendedName>
        <fullName evidence="3 10">Conserved oligomeric Golgi complex subunit 6</fullName>
        <shortName evidence="10">COG complex subunit 6</shortName>
    </recommendedName>
    <alternativeName>
        <fullName evidence="8 10">Component of oligomeric Golgi complex 6</fullName>
    </alternativeName>
</protein>
<comment type="caution">
    <text evidence="13">The sequence shown here is derived from an EMBL/GenBank/DDBJ whole genome shotgun (WGS) entry which is preliminary data.</text>
</comment>
<keyword evidence="5 10" id="KW-0653">Protein transport</keyword>
<dbReference type="GeneID" id="36516361"/>
<comment type="function">
    <text evidence="10">Acts as component of the peripheral membrane COG complex that is involved in intra-Golgi protein trafficking. COG is located at the cis-Golgi, and regulates tethering of retrograde intra-Golgi vesicles and possibly a number of other membrane trafficking events.</text>
</comment>
<comment type="similarity">
    <text evidence="2 10">Belongs to the COG6 family.</text>
</comment>
<dbReference type="PANTHER" id="PTHR21506">
    <property type="entry name" value="COMPONENT OF OLIGOMERIC GOLGI COMPLEX 6"/>
    <property type="match status" value="1"/>
</dbReference>
<dbReference type="Pfam" id="PF06419">
    <property type="entry name" value="COG6_N"/>
    <property type="match status" value="1"/>
</dbReference>
<evidence type="ECO:0000256" key="10">
    <source>
        <dbReference type="RuleBase" id="RU365075"/>
    </source>
</evidence>
<accession>A0A2T0FJ13</accession>
<dbReference type="GO" id="GO:0006891">
    <property type="term" value="P:intra-Golgi vesicle-mediated transport"/>
    <property type="evidence" value="ECO:0007669"/>
    <property type="project" value="UniProtKB-UniRule"/>
</dbReference>
<evidence type="ECO:0000256" key="7">
    <source>
        <dbReference type="ARBA" id="ARBA00023136"/>
    </source>
</evidence>
<keyword evidence="7 10" id="KW-0472">Membrane</keyword>
<evidence type="ECO:0000256" key="2">
    <source>
        <dbReference type="ARBA" id="ARBA00011023"/>
    </source>
</evidence>
<keyword evidence="4 10" id="KW-0813">Transport</keyword>
<evidence type="ECO:0000256" key="6">
    <source>
        <dbReference type="ARBA" id="ARBA00023034"/>
    </source>
</evidence>
<name>A0A2T0FJ13_9ASCO</name>
<keyword evidence="6 10" id="KW-0333">Golgi apparatus</keyword>
<proteinExistence type="inferred from homology"/>